<dbReference type="EMBL" id="BAAAVV010000002">
    <property type="protein sequence ID" value="GAA3160069.1"/>
    <property type="molecule type" value="Genomic_DNA"/>
</dbReference>
<dbReference type="PANTHER" id="PTHR33495">
    <property type="entry name" value="ANTI-SIGMA FACTOR ANTAGONIST TM_1081-RELATED-RELATED"/>
    <property type="match status" value="1"/>
</dbReference>
<evidence type="ECO:0000313" key="5">
    <source>
        <dbReference type="Proteomes" id="UP001499924"/>
    </source>
</evidence>
<dbReference type="Pfam" id="PF01740">
    <property type="entry name" value="STAS"/>
    <property type="match status" value="1"/>
</dbReference>
<organism evidence="4 5">
    <name type="scientific">Blastococcus jejuensis</name>
    <dbReference type="NCBI Taxonomy" id="351224"/>
    <lineage>
        <taxon>Bacteria</taxon>
        <taxon>Bacillati</taxon>
        <taxon>Actinomycetota</taxon>
        <taxon>Actinomycetes</taxon>
        <taxon>Geodermatophilales</taxon>
        <taxon>Geodermatophilaceae</taxon>
        <taxon>Blastococcus</taxon>
    </lineage>
</organism>
<evidence type="ECO:0000256" key="1">
    <source>
        <dbReference type="ARBA" id="ARBA00009013"/>
    </source>
</evidence>
<comment type="similarity">
    <text evidence="1 2">Belongs to the anti-sigma-factor antagonist family.</text>
</comment>
<dbReference type="PANTHER" id="PTHR33495:SF13">
    <property type="entry name" value="ANTI-SIGMA-F FACTOR ANTAGONIST RSFB"/>
    <property type="match status" value="1"/>
</dbReference>
<dbReference type="InterPro" id="IPR036513">
    <property type="entry name" value="STAS_dom_sf"/>
</dbReference>
<name>A0ABP6NW63_9ACTN</name>
<dbReference type="Gene3D" id="3.30.750.24">
    <property type="entry name" value="STAS domain"/>
    <property type="match status" value="1"/>
</dbReference>
<gene>
    <name evidence="4" type="ORF">GCM10010531_09420</name>
</gene>
<dbReference type="NCBIfam" id="TIGR00377">
    <property type="entry name" value="ant_ant_sig"/>
    <property type="match status" value="1"/>
</dbReference>
<dbReference type="RefSeq" id="WP_344687434.1">
    <property type="nucleotide sequence ID" value="NZ_BAAAVV010000002.1"/>
</dbReference>
<proteinExistence type="inferred from homology"/>
<dbReference type="InterPro" id="IPR002645">
    <property type="entry name" value="STAS_dom"/>
</dbReference>
<protein>
    <recommendedName>
        <fullName evidence="2">Anti-sigma factor antagonist</fullName>
    </recommendedName>
</protein>
<keyword evidence="5" id="KW-1185">Reference proteome</keyword>
<sequence>MLFDVERTTVAGRPALTVRGELDLATAPQLAAAVEAQLAAAPRSLVIDLTPTRFLDSSGARALMRTAKQAAAVGVALHVVCPRSNSPVRLTVDLLELDRLVPIVESPAEIATAVAPQDGRP</sequence>
<comment type="caution">
    <text evidence="4">The sequence shown here is derived from an EMBL/GenBank/DDBJ whole genome shotgun (WGS) entry which is preliminary data.</text>
</comment>
<reference evidence="5" key="1">
    <citation type="journal article" date="2019" name="Int. J. Syst. Evol. Microbiol.">
        <title>The Global Catalogue of Microorganisms (GCM) 10K type strain sequencing project: providing services to taxonomists for standard genome sequencing and annotation.</title>
        <authorList>
            <consortium name="The Broad Institute Genomics Platform"/>
            <consortium name="The Broad Institute Genome Sequencing Center for Infectious Disease"/>
            <person name="Wu L."/>
            <person name="Ma J."/>
        </authorList>
    </citation>
    <scope>NUCLEOTIDE SEQUENCE [LARGE SCALE GENOMIC DNA]</scope>
    <source>
        <strain evidence="5">JCM 15614</strain>
    </source>
</reference>
<dbReference type="Proteomes" id="UP001499924">
    <property type="component" value="Unassembled WGS sequence"/>
</dbReference>
<accession>A0ABP6NW63</accession>
<dbReference type="SUPFAM" id="SSF52091">
    <property type="entry name" value="SpoIIaa-like"/>
    <property type="match status" value="1"/>
</dbReference>
<evidence type="ECO:0000256" key="2">
    <source>
        <dbReference type="RuleBase" id="RU003749"/>
    </source>
</evidence>
<dbReference type="CDD" id="cd07043">
    <property type="entry name" value="STAS_anti-anti-sigma_factors"/>
    <property type="match status" value="1"/>
</dbReference>
<dbReference type="InterPro" id="IPR003658">
    <property type="entry name" value="Anti-sigma_ant"/>
</dbReference>
<evidence type="ECO:0000259" key="3">
    <source>
        <dbReference type="PROSITE" id="PS50801"/>
    </source>
</evidence>
<dbReference type="PROSITE" id="PS50801">
    <property type="entry name" value="STAS"/>
    <property type="match status" value="1"/>
</dbReference>
<evidence type="ECO:0000313" key="4">
    <source>
        <dbReference type="EMBL" id="GAA3160069.1"/>
    </source>
</evidence>
<feature type="domain" description="STAS" evidence="3">
    <location>
        <begin position="3"/>
        <end position="117"/>
    </location>
</feature>